<reference evidence="2" key="1">
    <citation type="journal article" date="2015" name="Genome Announc.">
        <title>Draft Genome Sequence of Tolypothrix boutellei Strain VB521301.</title>
        <authorList>
            <person name="Chandrababunaidu M.M."/>
            <person name="Singh D."/>
            <person name="Sen D."/>
            <person name="Bhan S."/>
            <person name="Das S."/>
            <person name="Gupta A."/>
            <person name="Adhikary S.P."/>
            <person name="Tripathy S."/>
        </authorList>
    </citation>
    <scope>NUCLEOTIDE SEQUENCE</scope>
    <source>
        <strain evidence="2">VB521301</strain>
    </source>
</reference>
<accession>A0A0C1RA07</accession>
<evidence type="ECO:0000313" key="3">
    <source>
        <dbReference type="Proteomes" id="UP000029738"/>
    </source>
</evidence>
<reference evidence="1" key="2">
    <citation type="submission" date="2019-11" db="EMBL/GenBank/DDBJ databases">
        <title>Improved Assembly of Tolypothrix boutellei genome.</title>
        <authorList>
            <person name="Sarangi A.N."/>
            <person name="Mukherjee M."/>
            <person name="Ghosh S."/>
            <person name="Singh D."/>
            <person name="Das A."/>
            <person name="Kant S."/>
            <person name="Prusty A."/>
            <person name="Tripathy S."/>
        </authorList>
    </citation>
    <scope>NUCLEOTIDE SEQUENCE</scope>
    <source>
        <strain evidence="1">VB521301</strain>
    </source>
</reference>
<protein>
    <submittedName>
        <fullName evidence="2">Uncharacterized protein</fullName>
    </submittedName>
</protein>
<dbReference type="Proteomes" id="UP000029738">
    <property type="component" value="Unassembled WGS sequence"/>
</dbReference>
<dbReference type="RefSeq" id="WP_038084763.1">
    <property type="nucleotide sequence ID" value="NZ_JHEG04000001.1"/>
</dbReference>
<dbReference type="STRING" id="1479485.DA73_0232585"/>
<comment type="caution">
    <text evidence="2">The sequence shown here is derived from an EMBL/GenBank/DDBJ whole genome shotgun (WGS) entry which is preliminary data.</text>
</comment>
<dbReference type="EMBL" id="JHEG04000001">
    <property type="protein sequence ID" value="KAF3885127.1"/>
    <property type="molecule type" value="Genomic_DNA"/>
</dbReference>
<evidence type="ECO:0000313" key="2">
    <source>
        <dbReference type="EMBL" id="KIE09150.1"/>
    </source>
</evidence>
<sequence length="340" mass="37406">MFAYTDPTGSDFLKRQNALEIYRTEIDRLYKRSAFRLNSAFTLLEAFEGLTNETGLQVETINWIAFPKLANRPFEIIDSDRFNLQDEYVEWHTEIQDGKVTQVTFTTEFPEYYEALAQVSVDALIAGIQDTIPEANPTLEELFGLGFDPISASPQKRAEQFRRHLRQNPWNNGQKGILCLTQTNNTVEALFGLVEPCAISRLDIPASAICGQTACVPGRNSDPAICQASQNLARSDRGLSLQDPVGIKMSGLEGIWKINGQEIDINNPNENQGAWVISRNGRRAVLDVTKGVTIENTTITTGAQVAAQLTVGASVIAAPESALPDWAATGEESSRLIGQV</sequence>
<dbReference type="EMBL" id="JHEG02000058">
    <property type="protein sequence ID" value="KIE09150.1"/>
    <property type="molecule type" value="Genomic_DNA"/>
</dbReference>
<proteinExistence type="predicted"/>
<gene>
    <name evidence="2" type="ORF">DA73_0232585</name>
    <name evidence="1" type="ORF">DA73_0400006350</name>
</gene>
<keyword evidence="3" id="KW-1185">Reference proteome</keyword>
<dbReference type="AlphaFoldDB" id="A0A0C1RA07"/>
<evidence type="ECO:0000313" key="1">
    <source>
        <dbReference type="EMBL" id="KAF3885127.1"/>
    </source>
</evidence>
<name>A0A0C1RA07_9CYAN</name>
<dbReference type="OrthoDB" id="226361at2"/>
<organism evidence="2">
    <name type="scientific">Tolypothrix bouteillei VB521301</name>
    <dbReference type="NCBI Taxonomy" id="1479485"/>
    <lineage>
        <taxon>Bacteria</taxon>
        <taxon>Bacillati</taxon>
        <taxon>Cyanobacteriota</taxon>
        <taxon>Cyanophyceae</taxon>
        <taxon>Nostocales</taxon>
        <taxon>Tolypothrichaceae</taxon>
        <taxon>Tolypothrix</taxon>
    </lineage>
</organism>